<evidence type="ECO:0000313" key="2">
    <source>
        <dbReference type="EMBL" id="MDR8020025.1"/>
    </source>
</evidence>
<dbReference type="InterPro" id="IPR030395">
    <property type="entry name" value="GP_PDE_dom"/>
</dbReference>
<evidence type="ECO:0000313" key="3">
    <source>
        <dbReference type="Proteomes" id="UP001251870"/>
    </source>
</evidence>
<dbReference type="EMBL" id="JAVKGR010000015">
    <property type="protein sequence ID" value="MDR8020025.1"/>
    <property type="molecule type" value="Genomic_DNA"/>
</dbReference>
<dbReference type="SUPFAM" id="SSF51695">
    <property type="entry name" value="PLC-like phosphodiesterases"/>
    <property type="match status" value="1"/>
</dbReference>
<dbReference type="Gene3D" id="3.20.20.190">
    <property type="entry name" value="Phosphatidylinositol (PI) phosphodiesterase"/>
    <property type="match status" value="1"/>
</dbReference>
<accession>A0ABU2DUI7</accession>
<proteinExistence type="predicted"/>
<sequence>MSERSAEVPRRFRPRVPYLVNTHPGPLHGRPLGLAHRGGAIEVQNTMAAFTRAVELGFGYLEIDVRAAACGTLVVFHDERLEPTTDAEGPLAEWTWEQLSQVHLGGEPLVRFEDLLTAWGDVRLNVDLKEEAAVRPFVELVDEHGAHERVLVTSFSDARRRRAQRLLSRPVASSAGVRGTALSVLAGPAAGVLGRVSAGASSRLLRRLAGDVDCLQVPRRQGPITVVTPGFLARCHAAGLQVHVWTVNEAEEMRELLGMGVDGIVSDEAEVLAEVLAEYDAWPQW</sequence>
<dbReference type="InterPro" id="IPR017946">
    <property type="entry name" value="PLC-like_Pdiesterase_TIM-brl"/>
</dbReference>
<dbReference type="Proteomes" id="UP001251870">
    <property type="component" value="Unassembled WGS sequence"/>
</dbReference>
<reference evidence="2 3" key="1">
    <citation type="submission" date="2023-09" db="EMBL/GenBank/DDBJ databases">
        <title>Description of three actinobacteria isolated from air of manufacturing shop in a pharmaceutical factory.</title>
        <authorList>
            <person name="Zhang D.-F."/>
        </authorList>
    </citation>
    <scope>NUCLEOTIDE SEQUENCE [LARGE SCALE GENOMIC DNA]</scope>
    <source>
        <strain evidence="2 3">LY-0111</strain>
    </source>
</reference>
<keyword evidence="3" id="KW-1185">Reference proteome</keyword>
<feature type="domain" description="GP-PDE" evidence="1">
    <location>
        <begin position="31"/>
        <end position="276"/>
    </location>
</feature>
<dbReference type="PROSITE" id="PS51704">
    <property type="entry name" value="GP_PDE"/>
    <property type="match status" value="1"/>
</dbReference>
<gene>
    <name evidence="2" type="ORF">RIL96_10665</name>
</gene>
<protein>
    <submittedName>
        <fullName evidence="2">Glycerophosphodiester phosphodiesterase family protein</fullName>
    </submittedName>
</protein>
<evidence type="ECO:0000259" key="1">
    <source>
        <dbReference type="PROSITE" id="PS51704"/>
    </source>
</evidence>
<dbReference type="Pfam" id="PF03009">
    <property type="entry name" value="GDPD"/>
    <property type="match status" value="1"/>
</dbReference>
<comment type="caution">
    <text evidence="2">The sequence shown here is derived from an EMBL/GenBank/DDBJ whole genome shotgun (WGS) entry which is preliminary data.</text>
</comment>
<dbReference type="PANTHER" id="PTHR43805">
    <property type="entry name" value="GLYCEROPHOSPHORYL DIESTER PHOSPHODIESTERASE"/>
    <property type="match status" value="1"/>
</dbReference>
<organism evidence="2 3">
    <name type="scientific">Nesterenkonia aerolata</name>
    <dbReference type="NCBI Taxonomy" id="3074079"/>
    <lineage>
        <taxon>Bacteria</taxon>
        <taxon>Bacillati</taxon>
        <taxon>Actinomycetota</taxon>
        <taxon>Actinomycetes</taxon>
        <taxon>Micrococcales</taxon>
        <taxon>Micrococcaceae</taxon>
        <taxon>Nesterenkonia</taxon>
    </lineage>
</organism>
<dbReference type="RefSeq" id="WP_310549008.1">
    <property type="nucleotide sequence ID" value="NZ_JAVKGR010000015.1"/>
</dbReference>
<dbReference type="PANTHER" id="PTHR43805:SF1">
    <property type="entry name" value="GP-PDE DOMAIN-CONTAINING PROTEIN"/>
    <property type="match status" value="1"/>
</dbReference>
<name>A0ABU2DUI7_9MICC</name>